<accession>A0A1A9C9C5</accession>
<evidence type="ECO:0000256" key="3">
    <source>
        <dbReference type="ARBA" id="ARBA00023163"/>
    </source>
</evidence>
<dbReference type="Pfam" id="PF12840">
    <property type="entry name" value="HTH_20"/>
    <property type="match status" value="1"/>
</dbReference>
<evidence type="ECO:0000256" key="1">
    <source>
        <dbReference type="ARBA" id="ARBA00023015"/>
    </source>
</evidence>
<dbReference type="Gene3D" id="1.10.10.10">
    <property type="entry name" value="Winged helix-like DNA-binding domain superfamily/Winged helix DNA-binding domain"/>
    <property type="match status" value="1"/>
</dbReference>
<keyword evidence="3" id="KW-0804">Transcription</keyword>
<keyword evidence="1" id="KW-0805">Transcription regulation</keyword>
<proteinExistence type="predicted"/>
<evidence type="ECO:0000256" key="2">
    <source>
        <dbReference type="ARBA" id="ARBA00023125"/>
    </source>
</evidence>
<dbReference type="InterPro" id="IPR011991">
    <property type="entry name" value="ArsR-like_HTH"/>
</dbReference>
<dbReference type="PANTHER" id="PTHR33154:SF33">
    <property type="entry name" value="TRANSCRIPTIONAL REPRESSOR SDPR"/>
    <property type="match status" value="1"/>
</dbReference>
<gene>
    <name evidence="5" type="ORF">CFX0092_A3676</name>
</gene>
<reference evidence="5" key="1">
    <citation type="submission" date="2016-01" db="EMBL/GenBank/DDBJ databases">
        <authorList>
            <person name="Mcilroy J.S."/>
            <person name="Karst M S."/>
            <person name="Albertsen M."/>
        </authorList>
    </citation>
    <scope>NUCLEOTIDE SEQUENCE</scope>
    <source>
        <strain evidence="5">Cfx-K</strain>
    </source>
</reference>
<dbReference type="SUPFAM" id="SSF46785">
    <property type="entry name" value="Winged helix' DNA-binding domain"/>
    <property type="match status" value="1"/>
</dbReference>
<dbReference type="InterPro" id="IPR001845">
    <property type="entry name" value="HTH_ArsR_DNA-bd_dom"/>
</dbReference>
<dbReference type="KEGG" id="pbf:CFX0092_A3676"/>
<evidence type="ECO:0000259" key="4">
    <source>
        <dbReference type="PROSITE" id="PS50987"/>
    </source>
</evidence>
<dbReference type="InterPro" id="IPR036388">
    <property type="entry name" value="WH-like_DNA-bd_sf"/>
</dbReference>
<dbReference type="RefSeq" id="WP_095044759.1">
    <property type="nucleotide sequence ID" value="NZ_LN890655.1"/>
</dbReference>
<dbReference type="EMBL" id="LN890655">
    <property type="protein sequence ID" value="SBU01554.1"/>
    <property type="molecule type" value="Genomic_DNA"/>
</dbReference>
<dbReference type="InterPro" id="IPR051081">
    <property type="entry name" value="HTH_MetalResp_TranReg"/>
</dbReference>
<keyword evidence="6" id="KW-1185">Reference proteome</keyword>
<dbReference type="CDD" id="cd00090">
    <property type="entry name" value="HTH_ARSR"/>
    <property type="match status" value="1"/>
</dbReference>
<dbReference type="SMART" id="SM00418">
    <property type="entry name" value="HTH_ARSR"/>
    <property type="match status" value="1"/>
</dbReference>
<evidence type="ECO:0000313" key="5">
    <source>
        <dbReference type="EMBL" id="SBU01554.1"/>
    </source>
</evidence>
<dbReference type="GO" id="GO:0003677">
    <property type="term" value="F:DNA binding"/>
    <property type="evidence" value="ECO:0007669"/>
    <property type="project" value="UniProtKB-KW"/>
</dbReference>
<keyword evidence="2" id="KW-0238">DNA-binding</keyword>
<evidence type="ECO:0000313" key="6">
    <source>
        <dbReference type="Proteomes" id="UP000215027"/>
    </source>
</evidence>
<dbReference type="GO" id="GO:0003700">
    <property type="term" value="F:DNA-binding transcription factor activity"/>
    <property type="evidence" value="ECO:0007669"/>
    <property type="project" value="InterPro"/>
</dbReference>
<protein>
    <submittedName>
        <fullName evidence="5">ArsR family transcriptional regulator</fullName>
    </submittedName>
</protein>
<dbReference type="PRINTS" id="PR00778">
    <property type="entry name" value="HTHARSR"/>
</dbReference>
<dbReference type="NCBIfam" id="NF033788">
    <property type="entry name" value="HTH_metalloreg"/>
    <property type="match status" value="1"/>
</dbReference>
<name>A0A1A9C9C5_9CHLR</name>
<sequence length="103" mass="11816">MDRFTALADPTRRAILEMLARRGEMAAGDIAAQFDVSAPAISQHLKALREAGLVLVERRGQQRIYRVNVAAMREVEAWAHRLQQQWERRLDALEAFLKSEEEN</sequence>
<dbReference type="PANTHER" id="PTHR33154">
    <property type="entry name" value="TRANSCRIPTIONAL REGULATOR, ARSR FAMILY"/>
    <property type="match status" value="1"/>
</dbReference>
<dbReference type="PROSITE" id="PS50987">
    <property type="entry name" value="HTH_ARSR_2"/>
    <property type="match status" value="1"/>
</dbReference>
<dbReference type="InterPro" id="IPR036390">
    <property type="entry name" value="WH_DNA-bd_sf"/>
</dbReference>
<organism evidence="5 6">
    <name type="scientific">Candidatus Promineifilum breve</name>
    <dbReference type="NCBI Taxonomy" id="1806508"/>
    <lineage>
        <taxon>Bacteria</taxon>
        <taxon>Bacillati</taxon>
        <taxon>Chloroflexota</taxon>
        <taxon>Ardenticatenia</taxon>
        <taxon>Candidatus Promineifilales</taxon>
        <taxon>Candidatus Promineifilaceae</taxon>
        <taxon>Candidatus Promineifilum</taxon>
    </lineage>
</organism>
<feature type="domain" description="HTH arsR-type" evidence="4">
    <location>
        <begin position="1"/>
        <end position="87"/>
    </location>
</feature>
<dbReference type="AlphaFoldDB" id="A0A1A9C9C5"/>
<dbReference type="Proteomes" id="UP000215027">
    <property type="component" value="Chromosome I"/>
</dbReference>
<dbReference type="OrthoDB" id="9799175at2"/>